<dbReference type="OrthoDB" id="9978869at2"/>
<dbReference type="Gene3D" id="3.30.1050.10">
    <property type="entry name" value="SCP2 sterol-binding domain"/>
    <property type="match status" value="1"/>
</dbReference>
<reference evidence="1" key="1">
    <citation type="submission" date="2008-01" db="EMBL/GenBank/DDBJ databases">
        <title>Complete sequence of chromosome of Caulobacter sp. K31.</title>
        <authorList>
            <consortium name="US DOE Joint Genome Institute"/>
            <person name="Copeland A."/>
            <person name="Lucas S."/>
            <person name="Lapidus A."/>
            <person name="Barry K."/>
            <person name="Glavina del Rio T."/>
            <person name="Dalin E."/>
            <person name="Tice H."/>
            <person name="Pitluck S."/>
            <person name="Bruce D."/>
            <person name="Goodwin L."/>
            <person name="Thompson L.S."/>
            <person name="Brettin T."/>
            <person name="Detter J.C."/>
            <person name="Han C."/>
            <person name="Schmutz J."/>
            <person name="Larimer F."/>
            <person name="Land M."/>
            <person name="Hauser L."/>
            <person name="Kyrpides N."/>
            <person name="Kim E."/>
            <person name="Stephens C."/>
            <person name="Richardson P."/>
        </authorList>
    </citation>
    <scope>NUCLEOTIDE SEQUENCE [LARGE SCALE GENOMIC DNA]</scope>
    <source>
        <strain evidence="1">K31</strain>
    </source>
</reference>
<dbReference type="HOGENOM" id="CLU_1988631_0_0_5"/>
<dbReference type="InterPro" id="IPR036527">
    <property type="entry name" value="SCP2_sterol-bd_dom_sf"/>
</dbReference>
<name>B0T0J7_CAUSK</name>
<gene>
    <name evidence="1" type="ordered locus">Caul_2949</name>
</gene>
<proteinExistence type="predicted"/>
<protein>
    <submittedName>
        <fullName evidence="1">Uncharacterized protein</fullName>
    </submittedName>
</protein>
<sequence length="125" mass="14093">MWTHEAEAYRNVLDDFQQRFNTNPRVKKLVTGWNRLVLLDAVDTGSSYGLVIDSEVLSEVKPLREEDADDEGLVHLQAEESVLKEIFSGKYNPATALTDGALAVFSKERDKVKLEALAMVIWRLG</sequence>
<dbReference type="EMBL" id="CP000927">
    <property type="protein sequence ID" value="ABZ72076.1"/>
    <property type="molecule type" value="Genomic_DNA"/>
</dbReference>
<evidence type="ECO:0000313" key="1">
    <source>
        <dbReference type="EMBL" id="ABZ72076.1"/>
    </source>
</evidence>
<organism evidence="1">
    <name type="scientific">Caulobacter sp. (strain K31)</name>
    <dbReference type="NCBI Taxonomy" id="366602"/>
    <lineage>
        <taxon>Bacteria</taxon>
        <taxon>Pseudomonadati</taxon>
        <taxon>Pseudomonadota</taxon>
        <taxon>Alphaproteobacteria</taxon>
        <taxon>Caulobacterales</taxon>
        <taxon>Caulobacteraceae</taxon>
        <taxon>Caulobacter</taxon>
    </lineage>
</organism>
<dbReference type="KEGG" id="cak:Caul_2949"/>
<accession>B0T0J7</accession>
<dbReference type="SUPFAM" id="SSF55718">
    <property type="entry name" value="SCP-like"/>
    <property type="match status" value="1"/>
</dbReference>
<dbReference type="AlphaFoldDB" id="B0T0J7"/>
<dbReference type="STRING" id="366602.Caul_2949"/>